<evidence type="ECO:0000256" key="1">
    <source>
        <dbReference type="ARBA" id="ARBA00001966"/>
    </source>
</evidence>
<keyword evidence="4" id="KW-0408">Iron</keyword>
<dbReference type="SFLD" id="SFLDS00029">
    <property type="entry name" value="Radical_SAM"/>
    <property type="match status" value="1"/>
</dbReference>
<dbReference type="SFLD" id="SFLDG01082">
    <property type="entry name" value="B12-binding_domain_containing"/>
    <property type="match status" value="1"/>
</dbReference>
<dbReference type="PROSITE" id="PS51918">
    <property type="entry name" value="RADICAL_SAM"/>
    <property type="match status" value="1"/>
</dbReference>
<evidence type="ECO:0000256" key="3">
    <source>
        <dbReference type="ARBA" id="ARBA00022723"/>
    </source>
</evidence>
<evidence type="ECO:0000256" key="2">
    <source>
        <dbReference type="ARBA" id="ARBA00022691"/>
    </source>
</evidence>
<organism evidence="8">
    <name type="scientific">marine sediment metagenome</name>
    <dbReference type="NCBI Taxonomy" id="412755"/>
    <lineage>
        <taxon>unclassified sequences</taxon>
        <taxon>metagenomes</taxon>
        <taxon>ecological metagenomes</taxon>
    </lineage>
</organism>
<keyword evidence="2" id="KW-0949">S-adenosyl-L-methionine</keyword>
<feature type="domain" description="Radical SAM core" evidence="7">
    <location>
        <begin position="197"/>
        <end position="420"/>
    </location>
</feature>
<comment type="cofactor">
    <cofactor evidence="1">
        <name>[4Fe-4S] cluster</name>
        <dbReference type="ChEBI" id="CHEBI:49883"/>
    </cofactor>
</comment>
<dbReference type="SFLD" id="SFLDG01123">
    <property type="entry name" value="methyltransferase_(Class_B)"/>
    <property type="match status" value="1"/>
</dbReference>
<dbReference type="CDD" id="cd01335">
    <property type="entry name" value="Radical_SAM"/>
    <property type="match status" value="1"/>
</dbReference>
<dbReference type="AlphaFoldDB" id="A0A0F9YGK1"/>
<dbReference type="Gene3D" id="3.80.30.20">
    <property type="entry name" value="tm_1862 like domain"/>
    <property type="match status" value="1"/>
</dbReference>
<dbReference type="InterPro" id="IPR006638">
    <property type="entry name" value="Elp3/MiaA/NifB-like_rSAM"/>
</dbReference>
<evidence type="ECO:0000259" key="6">
    <source>
        <dbReference type="PROSITE" id="PS51332"/>
    </source>
</evidence>
<keyword evidence="5" id="KW-0411">Iron-sulfur</keyword>
<protein>
    <submittedName>
        <fullName evidence="8">Uncharacterized protein</fullName>
    </submittedName>
</protein>
<dbReference type="Pfam" id="PF02310">
    <property type="entry name" value="B12-binding"/>
    <property type="match status" value="1"/>
</dbReference>
<dbReference type="InterPro" id="IPR007197">
    <property type="entry name" value="rSAM"/>
</dbReference>
<evidence type="ECO:0000313" key="8">
    <source>
        <dbReference type="EMBL" id="KKO11352.1"/>
    </source>
</evidence>
<dbReference type="InterPro" id="IPR034466">
    <property type="entry name" value="Methyltransferase_Class_B"/>
</dbReference>
<dbReference type="GO" id="GO:0046872">
    <property type="term" value="F:metal ion binding"/>
    <property type="evidence" value="ECO:0007669"/>
    <property type="project" value="UniProtKB-KW"/>
</dbReference>
<name>A0A0F9YGK1_9ZZZZ</name>
<evidence type="ECO:0000256" key="4">
    <source>
        <dbReference type="ARBA" id="ARBA00023004"/>
    </source>
</evidence>
<gene>
    <name evidence="8" type="ORF">LCGC14_0018330</name>
</gene>
<dbReference type="GO" id="GO:0051539">
    <property type="term" value="F:4 iron, 4 sulfur cluster binding"/>
    <property type="evidence" value="ECO:0007669"/>
    <property type="project" value="UniProtKB-KW"/>
</dbReference>
<dbReference type="CDD" id="cd02068">
    <property type="entry name" value="radical_SAM_B12_BD"/>
    <property type="match status" value="1"/>
</dbReference>
<dbReference type="InterPro" id="IPR051198">
    <property type="entry name" value="BchE-like"/>
</dbReference>
<keyword evidence="3" id="KW-0479">Metal-binding</keyword>
<dbReference type="EMBL" id="LAZR01000003">
    <property type="protein sequence ID" value="KKO11352.1"/>
    <property type="molecule type" value="Genomic_DNA"/>
</dbReference>
<dbReference type="Gene3D" id="3.40.50.280">
    <property type="entry name" value="Cobalamin-binding domain"/>
    <property type="match status" value="1"/>
</dbReference>
<feature type="domain" description="B12-binding" evidence="6">
    <location>
        <begin position="16"/>
        <end position="148"/>
    </location>
</feature>
<evidence type="ECO:0000256" key="5">
    <source>
        <dbReference type="ARBA" id="ARBA00023014"/>
    </source>
</evidence>
<comment type="caution">
    <text evidence="8">The sequence shown here is derived from an EMBL/GenBank/DDBJ whole genome shotgun (WGS) entry which is preliminary data.</text>
</comment>
<dbReference type="InterPro" id="IPR006158">
    <property type="entry name" value="Cobalamin-bd"/>
</dbReference>
<evidence type="ECO:0000259" key="7">
    <source>
        <dbReference type="PROSITE" id="PS51918"/>
    </source>
</evidence>
<dbReference type="PROSITE" id="PS51332">
    <property type="entry name" value="B12_BINDING"/>
    <property type="match status" value="1"/>
</dbReference>
<dbReference type="Pfam" id="PF04055">
    <property type="entry name" value="Radical_SAM"/>
    <property type="match status" value="1"/>
</dbReference>
<dbReference type="SUPFAM" id="SSF102114">
    <property type="entry name" value="Radical SAM enzymes"/>
    <property type="match status" value="1"/>
</dbReference>
<reference evidence="8" key="1">
    <citation type="journal article" date="2015" name="Nature">
        <title>Complex archaea that bridge the gap between prokaryotes and eukaryotes.</title>
        <authorList>
            <person name="Spang A."/>
            <person name="Saw J.H."/>
            <person name="Jorgensen S.L."/>
            <person name="Zaremba-Niedzwiedzka K."/>
            <person name="Martijn J."/>
            <person name="Lind A.E."/>
            <person name="van Eijk R."/>
            <person name="Schleper C."/>
            <person name="Guy L."/>
            <person name="Ettema T.J."/>
        </authorList>
    </citation>
    <scope>NUCLEOTIDE SEQUENCE</scope>
</reference>
<dbReference type="PANTHER" id="PTHR43409">
    <property type="entry name" value="ANAEROBIC MAGNESIUM-PROTOPORPHYRIN IX MONOMETHYL ESTER CYCLASE-RELATED"/>
    <property type="match status" value="1"/>
</dbReference>
<dbReference type="InterPro" id="IPR023404">
    <property type="entry name" value="rSAM_horseshoe"/>
</dbReference>
<dbReference type="GO" id="GO:0031419">
    <property type="term" value="F:cobalamin binding"/>
    <property type="evidence" value="ECO:0007669"/>
    <property type="project" value="InterPro"/>
</dbReference>
<sequence length="494" mass="55792">MVRPTPKPVDAVFVNPSTHGTGLNDATVLPPLGLAYMAAVLEANNFSCAIIDANVLQLESPDVLSRIPQQARFIGFYMNSFSFREVSHLVQLCRRERPEAVVVVGGPLASASPEMVLNEIPCHGLIRGEGEYATLRMMENIARGAPAFDPEVSGGVYRDDHNGQTVMNPIERIDDLDQIPFPAYHLLPPLKTYRARTRKSPGAAIVTSRGCAHDCIFCSKDIFQRRVTFHSADSVLADIDRLVNEFGARQIDILDDNFLQKPSRAVKILDGLIERDYGLALNLQSGIRTEGLDRPFLQKMKQAGVYKLAFGIESADPNVLEICHKKLDLEKAERAIRLAKDVGFIVYGFFIIGLPGETDEAFERTMDFARRVDFDVSNFCMATPFIGTELYRMIEAEGRFLVDMTRNIDMGFYAAQAFYEYRDQTAEDMQQRYRRAYREFYTFRKKLKIVMSIRSWSELRWFISAVWFVLKGTLRSGSRRAAARQGPDHQLGEA</sequence>
<dbReference type="InterPro" id="IPR058240">
    <property type="entry name" value="rSAM_sf"/>
</dbReference>
<dbReference type="GO" id="GO:0003824">
    <property type="term" value="F:catalytic activity"/>
    <property type="evidence" value="ECO:0007669"/>
    <property type="project" value="InterPro"/>
</dbReference>
<dbReference type="SMART" id="SM00729">
    <property type="entry name" value="Elp3"/>
    <property type="match status" value="1"/>
</dbReference>
<proteinExistence type="predicted"/>
<accession>A0A0F9YGK1</accession>